<keyword evidence="3" id="KW-0804">Transcription</keyword>
<dbReference type="PANTHER" id="PTHR46796:SF6">
    <property type="entry name" value="ARAC SUBFAMILY"/>
    <property type="match status" value="1"/>
</dbReference>
<dbReference type="Gene3D" id="3.40.50.880">
    <property type="match status" value="1"/>
</dbReference>
<dbReference type="GO" id="GO:0043565">
    <property type="term" value="F:sequence-specific DNA binding"/>
    <property type="evidence" value="ECO:0007669"/>
    <property type="project" value="InterPro"/>
</dbReference>
<organism evidence="5 6">
    <name type="scientific">Cupriavidus yeoncheonensis</name>
    <dbReference type="NCBI Taxonomy" id="1462994"/>
    <lineage>
        <taxon>Bacteria</taxon>
        <taxon>Pseudomonadati</taxon>
        <taxon>Pseudomonadota</taxon>
        <taxon>Betaproteobacteria</taxon>
        <taxon>Burkholderiales</taxon>
        <taxon>Burkholderiaceae</taxon>
        <taxon>Cupriavidus</taxon>
    </lineage>
</organism>
<protein>
    <submittedName>
        <fullName evidence="5">HTH-type transcriptional activator RhaS</fullName>
    </submittedName>
</protein>
<dbReference type="PANTHER" id="PTHR46796">
    <property type="entry name" value="HTH-TYPE TRANSCRIPTIONAL ACTIVATOR RHAS-RELATED"/>
    <property type="match status" value="1"/>
</dbReference>
<evidence type="ECO:0000313" key="5">
    <source>
        <dbReference type="EMBL" id="CAG2134362.1"/>
    </source>
</evidence>
<keyword evidence="1" id="KW-0805">Transcription regulation</keyword>
<evidence type="ECO:0000256" key="2">
    <source>
        <dbReference type="ARBA" id="ARBA00023125"/>
    </source>
</evidence>
<sequence>MEYLVDMPPPARSLGPLPVAGQREIQRIGLLLFEGCSLLTAGIIAEAFRVANELELLRRRRPVYQLSLLSYRGGNVACSSSIRIWTQSLDALGQRGFNAIFIACSEREPVVERDARLMTAMLEVSAMVLERSRAGREPILPRVSRAHPLNIAERDNVVGTNHAAPSVFWCRGGVDSAPDVMPSAVDMALAQIESDLGFVMAREVARQLAPQRDMPMVRADAEEAGDAPDIASSEANEKIRASARWIAEHYTEAISVADAARVAAMSERNYLRRFKWALGVTPSEYLLRARLDMICRLLMETDLPVDKIARRCGMGNGDRLAKIFRKRFSLSPTAYRNQGKTKQCETT</sequence>
<dbReference type="AlphaFoldDB" id="A0A916ISS0"/>
<dbReference type="Gene3D" id="1.10.10.60">
    <property type="entry name" value="Homeodomain-like"/>
    <property type="match status" value="1"/>
</dbReference>
<dbReference type="RefSeq" id="WP_211946367.1">
    <property type="nucleotide sequence ID" value="NZ_CAJPUY010000004.1"/>
</dbReference>
<dbReference type="SUPFAM" id="SSF52317">
    <property type="entry name" value="Class I glutamine amidotransferase-like"/>
    <property type="match status" value="1"/>
</dbReference>
<evidence type="ECO:0000313" key="6">
    <source>
        <dbReference type="Proteomes" id="UP000672934"/>
    </source>
</evidence>
<dbReference type="EMBL" id="CAJPUY010000004">
    <property type="protein sequence ID" value="CAG2134362.1"/>
    <property type="molecule type" value="Genomic_DNA"/>
</dbReference>
<evidence type="ECO:0000256" key="3">
    <source>
        <dbReference type="ARBA" id="ARBA00023163"/>
    </source>
</evidence>
<dbReference type="InterPro" id="IPR018062">
    <property type="entry name" value="HTH_AraC-typ_CS"/>
</dbReference>
<gene>
    <name evidence="5" type="primary">rhaS_3</name>
    <name evidence="5" type="ORF">LMG31506_01371</name>
</gene>
<feature type="domain" description="HTH araC/xylS-type" evidence="4">
    <location>
        <begin position="240"/>
        <end position="338"/>
    </location>
</feature>
<dbReference type="GO" id="GO:0003700">
    <property type="term" value="F:DNA-binding transcription factor activity"/>
    <property type="evidence" value="ECO:0007669"/>
    <property type="project" value="InterPro"/>
</dbReference>
<proteinExistence type="predicted"/>
<dbReference type="InterPro" id="IPR018060">
    <property type="entry name" value="HTH_AraC"/>
</dbReference>
<dbReference type="PROSITE" id="PS01124">
    <property type="entry name" value="HTH_ARAC_FAMILY_2"/>
    <property type="match status" value="1"/>
</dbReference>
<dbReference type="InterPro" id="IPR050204">
    <property type="entry name" value="AraC_XylS_family_regulators"/>
</dbReference>
<evidence type="ECO:0000259" key="4">
    <source>
        <dbReference type="PROSITE" id="PS01124"/>
    </source>
</evidence>
<dbReference type="SUPFAM" id="SSF46689">
    <property type="entry name" value="Homeodomain-like"/>
    <property type="match status" value="2"/>
</dbReference>
<dbReference type="Pfam" id="PF12833">
    <property type="entry name" value="HTH_18"/>
    <property type="match status" value="1"/>
</dbReference>
<reference evidence="5" key="1">
    <citation type="submission" date="2021-03" db="EMBL/GenBank/DDBJ databases">
        <authorList>
            <person name="Peeters C."/>
        </authorList>
    </citation>
    <scope>NUCLEOTIDE SEQUENCE</scope>
    <source>
        <strain evidence="5">LMG 31506</strain>
    </source>
</reference>
<keyword evidence="6" id="KW-1185">Reference proteome</keyword>
<evidence type="ECO:0000256" key="1">
    <source>
        <dbReference type="ARBA" id="ARBA00023015"/>
    </source>
</evidence>
<dbReference type="PROSITE" id="PS00041">
    <property type="entry name" value="HTH_ARAC_FAMILY_1"/>
    <property type="match status" value="1"/>
</dbReference>
<dbReference type="Proteomes" id="UP000672934">
    <property type="component" value="Unassembled WGS sequence"/>
</dbReference>
<accession>A0A916ISS0</accession>
<dbReference type="SMART" id="SM00342">
    <property type="entry name" value="HTH_ARAC"/>
    <property type="match status" value="1"/>
</dbReference>
<dbReference type="InterPro" id="IPR009057">
    <property type="entry name" value="Homeodomain-like_sf"/>
</dbReference>
<comment type="caution">
    <text evidence="5">The sequence shown here is derived from an EMBL/GenBank/DDBJ whole genome shotgun (WGS) entry which is preliminary data.</text>
</comment>
<dbReference type="InterPro" id="IPR029062">
    <property type="entry name" value="Class_I_gatase-like"/>
</dbReference>
<name>A0A916ISS0_9BURK</name>
<keyword evidence="2" id="KW-0238">DNA-binding</keyword>